<keyword evidence="1" id="KW-0175">Coiled coil</keyword>
<feature type="compositionally biased region" description="Polar residues" evidence="2">
    <location>
        <begin position="16"/>
        <end position="26"/>
    </location>
</feature>
<feature type="region of interest" description="Disordered" evidence="2">
    <location>
        <begin position="1"/>
        <end position="26"/>
    </location>
</feature>
<sequence>MRTLSKPTQARKRAPVTTTEASSSDAQVVNTTTDALDHCVSALELYLDTGEANTDGKILLSNTLLTLLRGVRSGESVSKLGVAVDNVFKTITELDEAAADLVAGAEAQAAEFAVMLPKTNVSIEEIEVELRRREEVRVKVSSIQEQLEDRREFLVDEIDKLGQIVQFDIASDEQKKQKKDHENELASLSVTIREMVVGASQNDREVAQLIAYREAIELVHGGLPQGVLGRKID</sequence>
<dbReference type="EMBL" id="MHRP01000032">
    <property type="protein sequence ID" value="OHA26347.1"/>
    <property type="molecule type" value="Genomic_DNA"/>
</dbReference>
<reference evidence="3 4" key="1">
    <citation type="journal article" date="2016" name="Nat. Commun.">
        <title>Thousands of microbial genomes shed light on interconnected biogeochemical processes in an aquifer system.</title>
        <authorList>
            <person name="Anantharaman K."/>
            <person name="Brown C.T."/>
            <person name="Hug L.A."/>
            <person name="Sharon I."/>
            <person name="Castelle C.J."/>
            <person name="Probst A.J."/>
            <person name="Thomas B.C."/>
            <person name="Singh A."/>
            <person name="Wilkins M.J."/>
            <person name="Karaoz U."/>
            <person name="Brodie E.L."/>
            <person name="Williams K.H."/>
            <person name="Hubbard S.S."/>
            <person name="Banfield J.F."/>
        </authorList>
    </citation>
    <scope>NUCLEOTIDE SEQUENCE [LARGE SCALE GENOMIC DNA]</scope>
</reference>
<organism evidence="3 4">
    <name type="scientific">Candidatus Taylorbacteria bacterium RIFCSPHIGHO2_02_FULL_45_35</name>
    <dbReference type="NCBI Taxonomy" id="1802311"/>
    <lineage>
        <taxon>Bacteria</taxon>
        <taxon>Candidatus Tayloriibacteriota</taxon>
    </lineage>
</organism>
<feature type="coiled-coil region" evidence="1">
    <location>
        <begin position="144"/>
        <end position="191"/>
    </location>
</feature>
<evidence type="ECO:0000313" key="3">
    <source>
        <dbReference type="EMBL" id="OHA26347.1"/>
    </source>
</evidence>
<dbReference type="Proteomes" id="UP000177943">
    <property type="component" value="Unassembled WGS sequence"/>
</dbReference>
<evidence type="ECO:0000256" key="2">
    <source>
        <dbReference type="SAM" id="MobiDB-lite"/>
    </source>
</evidence>
<protein>
    <submittedName>
        <fullName evidence="3">Uncharacterized protein</fullName>
    </submittedName>
</protein>
<name>A0A1G2MR25_9BACT</name>
<proteinExistence type="predicted"/>
<dbReference type="AlphaFoldDB" id="A0A1G2MR25"/>
<gene>
    <name evidence="3" type="ORF">A3D56_03660</name>
</gene>
<evidence type="ECO:0000256" key="1">
    <source>
        <dbReference type="SAM" id="Coils"/>
    </source>
</evidence>
<accession>A0A1G2MR25</accession>
<evidence type="ECO:0000313" key="4">
    <source>
        <dbReference type="Proteomes" id="UP000177943"/>
    </source>
</evidence>
<comment type="caution">
    <text evidence="3">The sequence shown here is derived from an EMBL/GenBank/DDBJ whole genome shotgun (WGS) entry which is preliminary data.</text>
</comment>